<feature type="transmembrane region" description="Helical" evidence="7">
    <location>
        <begin position="35"/>
        <end position="57"/>
    </location>
</feature>
<proteinExistence type="predicted"/>
<evidence type="ECO:0000256" key="2">
    <source>
        <dbReference type="ARBA" id="ARBA00022475"/>
    </source>
</evidence>
<evidence type="ECO:0000256" key="4">
    <source>
        <dbReference type="ARBA" id="ARBA00022989"/>
    </source>
</evidence>
<comment type="subcellular location">
    <subcellularLocation>
        <location evidence="1">Cell membrane</location>
        <topology evidence="1">Multi-pass membrane protein</topology>
    </subcellularLocation>
</comment>
<protein>
    <submittedName>
        <fullName evidence="9">PLDc_N domain-containing protein</fullName>
    </submittedName>
</protein>
<evidence type="ECO:0000256" key="3">
    <source>
        <dbReference type="ARBA" id="ARBA00022692"/>
    </source>
</evidence>
<feature type="domain" description="Cardiolipin synthase N-terminal" evidence="8">
    <location>
        <begin position="12"/>
        <end position="59"/>
    </location>
</feature>
<reference evidence="10" key="1">
    <citation type="journal article" date="2020" name="Syst. Appl. Microbiol.">
        <title>Streptomyces alkaliterrae sp. nov., isolated from an alkaline soil, and emended descriptions of Streptomyces alkaliphilus, Streptomyces calidiresistens and Streptomyces durbertensis.</title>
        <authorList>
            <person name="Swiecimska M."/>
            <person name="Golinska P."/>
            <person name="Nouioui I."/>
            <person name="Wypij M."/>
            <person name="Rai M."/>
            <person name="Sangal V."/>
            <person name="Goodfellow M."/>
        </authorList>
    </citation>
    <scope>NUCLEOTIDE SEQUENCE [LARGE SCALE GENOMIC DNA]</scope>
    <source>
        <strain evidence="10">DSM 104538</strain>
    </source>
</reference>
<name>A0ABR6EFG4_9ACTN</name>
<organism evidence="9 10">
    <name type="scientific">Streptomyces durbertensis</name>
    <dbReference type="NCBI Taxonomy" id="2448886"/>
    <lineage>
        <taxon>Bacteria</taxon>
        <taxon>Bacillati</taxon>
        <taxon>Actinomycetota</taxon>
        <taxon>Actinomycetes</taxon>
        <taxon>Kitasatosporales</taxon>
        <taxon>Streptomycetaceae</taxon>
        <taxon>Streptomyces</taxon>
    </lineage>
</organism>
<sequence length="175" mass="18992">MAKVLPFLLVLAVWIYAFIDCLNTPEKEVRKLPKVMWVIIVLLFGQVLIGPIAWFAVGRPRRNRPYGATKADERRWVAPDDNVDFLRSLRDEPRGGSGADSAGPDAEPDSEKPDLSKGGAPKPGGDDKPAGRGGGRPAGGAGKSPSPEESLEAWEEEFRRNKDNNGPDDPTPPKP</sequence>
<evidence type="ECO:0000256" key="7">
    <source>
        <dbReference type="SAM" id="Phobius"/>
    </source>
</evidence>
<accession>A0ABR6EFG4</accession>
<feature type="compositionally biased region" description="Gly residues" evidence="6">
    <location>
        <begin position="131"/>
        <end position="142"/>
    </location>
</feature>
<dbReference type="RefSeq" id="WP_182855431.1">
    <property type="nucleotide sequence ID" value="NZ_WMLF01000122.1"/>
</dbReference>
<dbReference type="InterPro" id="IPR027379">
    <property type="entry name" value="CLS_N"/>
</dbReference>
<gene>
    <name evidence="9" type="ORF">GL263_10950</name>
</gene>
<evidence type="ECO:0000313" key="10">
    <source>
        <dbReference type="Proteomes" id="UP000766698"/>
    </source>
</evidence>
<evidence type="ECO:0000313" key="9">
    <source>
        <dbReference type="EMBL" id="MBB1244071.1"/>
    </source>
</evidence>
<feature type="region of interest" description="Disordered" evidence="6">
    <location>
        <begin position="86"/>
        <end position="175"/>
    </location>
</feature>
<keyword evidence="2" id="KW-1003">Cell membrane</keyword>
<feature type="compositionally biased region" description="Basic and acidic residues" evidence="6">
    <location>
        <begin position="156"/>
        <end position="165"/>
    </location>
</feature>
<evidence type="ECO:0000256" key="6">
    <source>
        <dbReference type="SAM" id="MobiDB-lite"/>
    </source>
</evidence>
<dbReference type="Pfam" id="PF13396">
    <property type="entry name" value="PLDc_N"/>
    <property type="match status" value="1"/>
</dbReference>
<keyword evidence="10" id="KW-1185">Reference proteome</keyword>
<dbReference type="EMBL" id="WMLF01000122">
    <property type="protein sequence ID" value="MBB1244071.1"/>
    <property type="molecule type" value="Genomic_DNA"/>
</dbReference>
<evidence type="ECO:0000256" key="5">
    <source>
        <dbReference type="ARBA" id="ARBA00023136"/>
    </source>
</evidence>
<comment type="caution">
    <text evidence="9">The sequence shown here is derived from an EMBL/GenBank/DDBJ whole genome shotgun (WGS) entry which is preliminary data.</text>
</comment>
<keyword evidence="3 7" id="KW-0812">Transmembrane</keyword>
<evidence type="ECO:0000256" key="1">
    <source>
        <dbReference type="ARBA" id="ARBA00004651"/>
    </source>
</evidence>
<keyword evidence="4 7" id="KW-1133">Transmembrane helix</keyword>
<dbReference type="Proteomes" id="UP000766698">
    <property type="component" value="Unassembled WGS sequence"/>
</dbReference>
<keyword evidence="5 7" id="KW-0472">Membrane</keyword>
<evidence type="ECO:0000259" key="8">
    <source>
        <dbReference type="Pfam" id="PF13396"/>
    </source>
</evidence>